<evidence type="ECO:0000256" key="1">
    <source>
        <dbReference type="ARBA" id="ARBA00002523"/>
    </source>
</evidence>
<reference evidence="12 13" key="2">
    <citation type="journal article" date="2012" name="Proc. Natl. Acad. Sci. U.S.A.">
        <title>Antigenic diversity is generated by distinct evolutionary mechanisms in African trypanosome species.</title>
        <authorList>
            <person name="Jackson A.P."/>
            <person name="Berry A."/>
            <person name="Aslett M."/>
            <person name="Allison H.C."/>
            <person name="Burton P."/>
            <person name="Vavrova-Anderson J."/>
            <person name="Brown R."/>
            <person name="Browne H."/>
            <person name="Corton N."/>
            <person name="Hauser H."/>
            <person name="Gamble J."/>
            <person name="Gilderthorp R."/>
            <person name="Marcello L."/>
            <person name="McQuillan J."/>
            <person name="Otto T.D."/>
            <person name="Quail M.A."/>
            <person name="Sanders M.J."/>
            <person name="van Tonder A."/>
            <person name="Ginger M.L."/>
            <person name="Field M.C."/>
            <person name="Barry J.D."/>
            <person name="Hertz-Fowler C."/>
            <person name="Berriman M."/>
        </authorList>
    </citation>
    <scope>NUCLEOTIDE SEQUENCE [LARGE SCALE GENOMIC DNA]</scope>
    <source>
        <strain evidence="12 13">IL3000</strain>
    </source>
</reference>
<feature type="chain" id="PRO_5003389194" evidence="10">
    <location>
        <begin position="22"/>
        <end position="351"/>
    </location>
</feature>
<dbReference type="AlphaFoldDB" id="F9WIW3"/>
<evidence type="ECO:0000256" key="5">
    <source>
        <dbReference type="ARBA" id="ARBA00022729"/>
    </source>
</evidence>
<gene>
    <name evidence="12" type="ORF">TCIL3000_0_20950</name>
</gene>
<dbReference type="Proteomes" id="UP000000702">
    <property type="component" value="Unassembled WGS sequence"/>
</dbReference>
<dbReference type="GO" id="GO:0098552">
    <property type="term" value="C:side of membrane"/>
    <property type="evidence" value="ECO:0007669"/>
    <property type="project" value="UniProtKB-KW"/>
</dbReference>
<evidence type="ECO:0000256" key="7">
    <source>
        <dbReference type="ARBA" id="ARBA00023180"/>
    </source>
</evidence>
<evidence type="ECO:0000256" key="4">
    <source>
        <dbReference type="ARBA" id="ARBA00022622"/>
    </source>
</evidence>
<dbReference type="Pfam" id="PF13206">
    <property type="entry name" value="VSG_B"/>
    <property type="match status" value="1"/>
</dbReference>
<evidence type="ECO:0000256" key="6">
    <source>
        <dbReference type="ARBA" id="ARBA00023136"/>
    </source>
</evidence>
<organism evidence="12 13">
    <name type="scientific">Trypanosoma congolense (strain IL3000)</name>
    <dbReference type="NCBI Taxonomy" id="1068625"/>
    <lineage>
        <taxon>Eukaryota</taxon>
        <taxon>Discoba</taxon>
        <taxon>Euglenozoa</taxon>
        <taxon>Kinetoplastea</taxon>
        <taxon>Metakinetoplastina</taxon>
        <taxon>Trypanosomatida</taxon>
        <taxon>Trypanosomatidae</taxon>
        <taxon>Trypanosoma</taxon>
        <taxon>Nannomonas</taxon>
    </lineage>
</organism>
<dbReference type="VEuPathDB" id="TriTrypDB:TcIL3000_0_20950"/>
<proteinExistence type="predicted"/>
<keyword evidence="4" id="KW-0336">GPI-anchor</keyword>
<reference evidence="13" key="1">
    <citation type="submission" date="2011-07" db="EMBL/GenBank/DDBJ databases">
        <title>Divergent evolution of antigenic variation in African trypanosomes.</title>
        <authorList>
            <person name="Jackson A.P."/>
            <person name="Berry A."/>
            <person name="Allison H.C."/>
            <person name="Burton P."/>
            <person name="Anderson J."/>
            <person name="Aslett M."/>
            <person name="Brown R."/>
            <person name="Corton N."/>
            <person name="Harris D."/>
            <person name="Hauser H."/>
            <person name="Gamble J."/>
            <person name="Gilderthorp R."/>
            <person name="McQuillan J."/>
            <person name="Quail M.A."/>
            <person name="Sanders M."/>
            <person name="Van Tonder A."/>
            <person name="Ginger M.L."/>
            <person name="Donelson J.E."/>
            <person name="Field M.C."/>
            <person name="Barry J.D."/>
            <person name="Berriman M."/>
            <person name="Hertz-Fowler C."/>
        </authorList>
    </citation>
    <scope>NUCLEOTIDE SEQUENCE [LARGE SCALE GENOMIC DNA]</scope>
    <source>
        <strain evidence="13">IL3000</strain>
    </source>
</reference>
<feature type="domain" description="Trypanosome variant surface glycoprotein B-type N-terminal" evidence="11">
    <location>
        <begin position="50"/>
        <end position="277"/>
    </location>
</feature>
<feature type="signal peptide" evidence="10">
    <location>
        <begin position="1"/>
        <end position="21"/>
    </location>
</feature>
<comment type="function">
    <text evidence="1">VSG forms a coat on the surface of the parasite. The trypanosome evades the immune response of the host by expressing a series of antigenically distinct VSGs from an estimated 1000 VSG genes.</text>
</comment>
<protein>
    <submittedName>
        <fullName evidence="12">Variant surface glycoprotein</fullName>
    </submittedName>
</protein>
<evidence type="ECO:0000256" key="2">
    <source>
        <dbReference type="ARBA" id="ARBA00004609"/>
    </source>
</evidence>
<keyword evidence="13" id="KW-1185">Reference proteome</keyword>
<keyword evidence="8" id="KW-0449">Lipoprotein</keyword>
<sequence>MLFWMFLGVFVIVGRVGSVGARTESPTHHNKNEHDVLCGLLGVAVERWKTTNNPTAKKALSRAIFGHTNGGIIETLMEKLPNEYNEPGSRENACGSCTYSDGKHYPGWSIPHDLICMCTVGENGYPFGQNSNDNGTPTLCGRSATDFGCEQNQGNGNGCHGNKDWWKESSHHDGNGNRQASKHLNATWEKVIKPCLIGGEKLQLEVALKNLTGSRKDRETPSWASGHGKCNGVSGAVCVYYGTGCDKQYNNNSPQWWWDLEKALTTPNLTEAQLNSTTFLNASLDMDYNLEGVHGGHGVGTSSSSSSQQAGSTTHHPDEPRNRLASLFSKHDGTPLTSPFLWSLGAFVSWF</sequence>
<accession>F9WIW3</accession>
<dbReference type="InterPro" id="IPR025932">
    <property type="entry name" value="Trypano_VSG_B_N_dom"/>
</dbReference>
<feature type="compositionally biased region" description="Low complexity" evidence="9">
    <location>
        <begin position="300"/>
        <end position="314"/>
    </location>
</feature>
<keyword evidence="3" id="KW-1003">Cell membrane</keyword>
<evidence type="ECO:0000256" key="3">
    <source>
        <dbReference type="ARBA" id="ARBA00022475"/>
    </source>
</evidence>
<keyword evidence="6" id="KW-0472">Membrane</keyword>
<evidence type="ECO:0000313" key="12">
    <source>
        <dbReference type="EMBL" id="CCD17262.1"/>
    </source>
</evidence>
<evidence type="ECO:0000313" key="13">
    <source>
        <dbReference type="Proteomes" id="UP000000702"/>
    </source>
</evidence>
<evidence type="ECO:0000256" key="9">
    <source>
        <dbReference type="SAM" id="MobiDB-lite"/>
    </source>
</evidence>
<keyword evidence="7" id="KW-0325">Glycoprotein</keyword>
<evidence type="ECO:0000256" key="8">
    <source>
        <dbReference type="ARBA" id="ARBA00023288"/>
    </source>
</evidence>
<keyword evidence="5 10" id="KW-0732">Signal</keyword>
<dbReference type="EMBL" id="CAEQ01002647">
    <property type="protein sequence ID" value="CCD17262.1"/>
    <property type="molecule type" value="Genomic_DNA"/>
</dbReference>
<comment type="subcellular location">
    <subcellularLocation>
        <location evidence="2">Cell membrane</location>
        <topology evidence="2">Lipid-anchor</topology>
        <topology evidence="2">GPI-anchor</topology>
    </subcellularLocation>
</comment>
<feature type="region of interest" description="Disordered" evidence="9">
    <location>
        <begin position="295"/>
        <end position="321"/>
    </location>
</feature>
<name>F9WIW3_TRYCI</name>
<evidence type="ECO:0000256" key="10">
    <source>
        <dbReference type="SAM" id="SignalP"/>
    </source>
</evidence>
<comment type="caution">
    <text evidence="12">The sequence shown here is derived from an EMBL/GenBank/DDBJ whole genome shotgun (WGS) entry which is preliminary data.</text>
</comment>
<dbReference type="GO" id="GO:0005886">
    <property type="term" value="C:plasma membrane"/>
    <property type="evidence" value="ECO:0007669"/>
    <property type="project" value="UniProtKB-SubCell"/>
</dbReference>
<evidence type="ECO:0000259" key="11">
    <source>
        <dbReference type="Pfam" id="PF13206"/>
    </source>
</evidence>